<comment type="caution">
    <text evidence="1">The sequence shown here is derived from an EMBL/GenBank/DDBJ whole genome shotgun (WGS) entry which is preliminary data.</text>
</comment>
<proteinExistence type="predicted"/>
<protein>
    <submittedName>
        <fullName evidence="1">Uncharacterized protein</fullName>
    </submittedName>
</protein>
<accession>A0A5J4TGH8</accession>
<gene>
    <name evidence="1" type="ORF">EZS28_047600</name>
</gene>
<dbReference type="AlphaFoldDB" id="A0A5J4TGH8"/>
<dbReference type="Proteomes" id="UP000324800">
    <property type="component" value="Unassembled WGS sequence"/>
</dbReference>
<evidence type="ECO:0000313" key="2">
    <source>
        <dbReference type="Proteomes" id="UP000324800"/>
    </source>
</evidence>
<dbReference type="EMBL" id="SNRW01032277">
    <property type="protein sequence ID" value="KAA6356873.1"/>
    <property type="molecule type" value="Genomic_DNA"/>
</dbReference>
<evidence type="ECO:0000313" key="1">
    <source>
        <dbReference type="EMBL" id="KAA6356873.1"/>
    </source>
</evidence>
<reference evidence="1 2" key="1">
    <citation type="submission" date="2019-03" db="EMBL/GenBank/DDBJ databases">
        <title>Single cell metagenomics reveals metabolic interactions within the superorganism composed of flagellate Streblomastix strix and complex community of Bacteroidetes bacteria on its surface.</title>
        <authorList>
            <person name="Treitli S.C."/>
            <person name="Kolisko M."/>
            <person name="Husnik F."/>
            <person name="Keeling P."/>
            <person name="Hampl V."/>
        </authorList>
    </citation>
    <scope>NUCLEOTIDE SEQUENCE [LARGE SCALE GENOMIC DNA]</scope>
    <source>
        <strain evidence="1">ST1C</strain>
    </source>
</reference>
<sequence>MVSRLTKEQLSSLGGLNGFVDMHDLPSGTVLHARFEQEDALEYYQVARPYTYSNDLKQRIVATVQER</sequence>
<name>A0A5J4TGH8_9EUKA</name>
<organism evidence="1 2">
    <name type="scientific">Streblomastix strix</name>
    <dbReference type="NCBI Taxonomy" id="222440"/>
    <lineage>
        <taxon>Eukaryota</taxon>
        <taxon>Metamonada</taxon>
        <taxon>Preaxostyla</taxon>
        <taxon>Oxymonadida</taxon>
        <taxon>Streblomastigidae</taxon>
        <taxon>Streblomastix</taxon>
    </lineage>
</organism>